<keyword evidence="5 6" id="KW-0472">Membrane</keyword>
<dbReference type="OrthoDB" id="5293086at2"/>
<keyword evidence="4 6" id="KW-1133">Transmembrane helix</keyword>
<evidence type="ECO:0000256" key="6">
    <source>
        <dbReference type="SAM" id="Phobius"/>
    </source>
</evidence>
<dbReference type="Pfam" id="PF02653">
    <property type="entry name" value="BPD_transp_2"/>
    <property type="match status" value="1"/>
</dbReference>
<dbReference type="GO" id="GO:0005886">
    <property type="term" value="C:plasma membrane"/>
    <property type="evidence" value="ECO:0007669"/>
    <property type="project" value="UniProtKB-SubCell"/>
</dbReference>
<feature type="transmembrane region" description="Helical" evidence="6">
    <location>
        <begin position="214"/>
        <end position="245"/>
    </location>
</feature>
<dbReference type="PANTHER" id="PTHR43370:SF1">
    <property type="entry name" value="GUANOSINE ABC TRANSPORTER PERMEASE PROTEIN NUPQ"/>
    <property type="match status" value="1"/>
</dbReference>
<evidence type="ECO:0000313" key="8">
    <source>
        <dbReference type="Proteomes" id="UP000291236"/>
    </source>
</evidence>
<dbReference type="InterPro" id="IPR001851">
    <property type="entry name" value="ABC_transp_permease"/>
</dbReference>
<comment type="subcellular location">
    <subcellularLocation>
        <location evidence="1">Cell membrane</location>
        <topology evidence="1">Multi-pass membrane protein</topology>
    </subcellularLocation>
</comment>
<dbReference type="PANTHER" id="PTHR43370">
    <property type="entry name" value="SUGAR ABC TRANSPORTER INTEGRAL MEMBRANE PROTEIN-RELATED"/>
    <property type="match status" value="1"/>
</dbReference>
<feature type="transmembrane region" description="Helical" evidence="6">
    <location>
        <begin position="92"/>
        <end position="114"/>
    </location>
</feature>
<dbReference type="AlphaFoldDB" id="A0A4P2VFZ1"/>
<gene>
    <name evidence="7" type="ORF">JCM31447_00310</name>
</gene>
<dbReference type="KEGG" id="sbf:JCM31447_00310"/>
<organism evidence="7 8">
    <name type="scientific">Fluviispira sanaruensis</name>
    <dbReference type="NCBI Taxonomy" id="2493639"/>
    <lineage>
        <taxon>Bacteria</taxon>
        <taxon>Pseudomonadati</taxon>
        <taxon>Bdellovibrionota</taxon>
        <taxon>Oligoflexia</taxon>
        <taxon>Silvanigrellales</taxon>
        <taxon>Silvanigrellaceae</taxon>
        <taxon>Fluviispira</taxon>
    </lineage>
</organism>
<dbReference type="GO" id="GO:0022857">
    <property type="term" value="F:transmembrane transporter activity"/>
    <property type="evidence" value="ECO:0007669"/>
    <property type="project" value="InterPro"/>
</dbReference>
<dbReference type="EMBL" id="AP019368">
    <property type="protein sequence ID" value="BBH51616.1"/>
    <property type="molecule type" value="Genomic_DNA"/>
</dbReference>
<evidence type="ECO:0000256" key="3">
    <source>
        <dbReference type="ARBA" id="ARBA00022692"/>
    </source>
</evidence>
<feature type="transmembrane region" description="Helical" evidence="6">
    <location>
        <begin position="36"/>
        <end position="57"/>
    </location>
</feature>
<keyword evidence="8" id="KW-1185">Reference proteome</keyword>
<evidence type="ECO:0000256" key="5">
    <source>
        <dbReference type="ARBA" id="ARBA00023136"/>
    </source>
</evidence>
<feature type="transmembrane region" description="Helical" evidence="6">
    <location>
        <begin position="63"/>
        <end position="85"/>
    </location>
</feature>
<name>A0A4P2VFZ1_FLUSA</name>
<protein>
    <submittedName>
        <fullName evidence="7">ABC transporter permease</fullName>
    </submittedName>
</protein>
<keyword evidence="2" id="KW-1003">Cell membrane</keyword>
<reference evidence="7 8" key="1">
    <citation type="submission" date="2018-12" db="EMBL/GenBank/DDBJ databases">
        <title>Rubrispira sanarue gen. nov., sp., nov., a member of the order Silvanigrellales, isolated from a brackish lake in Hamamatsu Japan.</title>
        <authorList>
            <person name="Maejima Y."/>
            <person name="Iino T."/>
            <person name="Muraguchi Y."/>
            <person name="Fukuda K."/>
            <person name="Nojiri H."/>
            <person name="Ohkuma M."/>
            <person name="Moriuchi R."/>
            <person name="Dohra H."/>
            <person name="Kimbara K."/>
            <person name="Shintani M."/>
        </authorList>
    </citation>
    <scope>NUCLEOTIDE SEQUENCE [LARGE SCALE GENOMIC DNA]</scope>
    <source>
        <strain evidence="7 8">RF1110005</strain>
    </source>
</reference>
<evidence type="ECO:0000256" key="1">
    <source>
        <dbReference type="ARBA" id="ARBA00004651"/>
    </source>
</evidence>
<feature type="transmembrane region" description="Helical" evidence="6">
    <location>
        <begin position="265"/>
        <end position="291"/>
    </location>
</feature>
<evidence type="ECO:0000256" key="2">
    <source>
        <dbReference type="ARBA" id="ARBA00022475"/>
    </source>
</evidence>
<accession>A0A4P2VFZ1</accession>
<evidence type="ECO:0000256" key="4">
    <source>
        <dbReference type="ARBA" id="ARBA00022989"/>
    </source>
</evidence>
<dbReference type="RefSeq" id="WP_130605339.1">
    <property type="nucleotide sequence ID" value="NZ_AP019368.1"/>
</dbReference>
<dbReference type="Proteomes" id="UP000291236">
    <property type="component" value="Chromosome"/>
</dbReference>
<keyword evidence="3 6" id="KW-0812">Transmembrane</keyword>
<feature type="transmembrane region" description="Helical" evidence="6">
    <location>
        <begin position="129"/>
        <end position="148"/>
    </location>
</feature>
<sequence>MDWINLAISISGATIRMSAPLIFAALGGLFSERSGIINIALEGKMLAGAFAAAAVTTLTQNPYLGLLAGGLAGMLMSILYGVFVINFKANQIVVGTAITILATGTVPFFSQILFQNTGSTPEIPIGSRFIYTPIMIAWALVILIWCLFKFTPYGMWHKFAGEHPDALQTSGVDVIRTRWSGVLVSGFLAGLGGATLSICLSSGYTRNMTAGRGYMALAALIVGGWKPITAALACLAFGFFDALGITLQGFQMPKPDFTIDLFNQIWNFFVSAQFIQIIPYILTIVVVAGFVGKSRPPKALGQPYLRNR</sequence>
<dbReference type="CDD" id="cd06580">
    <property type="entry name" value="TM_PBP1_transp_TpRbsC_like"/>
    <property type="match status" value="1"/>
</dbReference>
<evidence type="ECO:0000313" key="7">
    <source>
        <dbReference type="EMBL" id="BBH51616.1"/>
    </source>
</evidence>
<proteinExistence type="predicted"/>
<feature type="transmembrane region" description="Helical" evidence="6">
    <location>
        <begin position="6"/>
        <end position="29"/>
    </location>
</feature>